<dbReference type="FunFam" id="1.20.58.390:FF:000012">
    <property type="entry name" value="Acetylcholine receptor subunit alpha-like"/>
    <property type="match status" value="1"/>
</dbReference>
<keyword evidence="13" id="KW-0325">Glycoprotein</keyword>
<dbReference type="InterPro" id="IPR006029">
    <property type="entry name" value="Neurotrans-gated_channel_TM"/>
</dbReference>
<keyword evidence="15" id="KW-1071">Ligand-gated ion channel</keyword>
<accession>A0A195CSV5</accession>
<comment type="function">
    <text evidence="1">After binding acetylcholine, the AChR responds by an extensive change in conformation that affects all subunits and leads to opening of an ion-conducting channel across the plasma membrane.</text>
</comment>
<dbReference type="InterPro" id="IPR036734">
    <property type="entry name" value="Neur_chan_lig-bd_sf"/>
</dbReference>
<dbReference type="NCBIfam" id="TIGR00860">
    <property type="entry name" value="LIC"/>
    <property type="match status" value="1"/>
</dbReference>
<keyword evidence="4" id="KW-1003">Cell membrane</keyword>
<dbReference type="Gene3D" id="1.20.58.390">
    <property type="entry name" value="Neurotransmitter-gated ion-channel transmembrane domain"/>
    <property type="match status" value="2"/>
</dbReference>
<dbReference type="InterPro" id="IPR006202">
    <property type="entry name" value="Neur_chan_lig-bd"/>
</dbReference>
<keyword evidence="12 21" id="KW-0675">Receptor</keyword>
<keyword evidence="14" id="KW-0628">Postsynaptic cell membrane</keyword>
<evidence type="ECO:0000256" key="10">
    <source>
        <dbReference type="ARBA" id="ARBA00023136"/>
    </source>
</evidence>
<proteinExistence type="inferred from homology"/>
<evidence type="ECO:0000256" key="14">
    <source>
        <dbReference type="ARBA" id="ARBA00023257"/>
    </source>
</evidence>
<evidence type="ECO:0000256" key="7">
    <source>
        <dbReference type="ARBA" id="ARBA00022989"/>
    </source>
</evidence>
<feature type="signal peptide" evidence="18">
    <location>
        <begin position="1"/>
        <end position="18"/>
    </location>
</feature>
<dbReference type="PRINTS" id="PR00254">
    <property type="entry name" value="NICOTINICR"/>
</dbReference>
<comment type="similarity">
    <text evidence="2">Belongs to the ligand-gated ion channel (TC 1.A.9) family. Acetylcholine receptor (TC 1.A.9.1) subfamily.</text>
</comment>
<evidence type="ECO:0000256" key="15">
    <source>
        <dbReference type="ARBA" id="ARBA00023286"/>
    </source>
</evidence>
<keyword evidence="9 18" id="KW-0406">Ion transport</keyword>
<dbReference type="PANTHER" id="PTHR18945">
    <property type="entry name" value="NEUROTRANSMITTER GATED ION CHANNEL"/>
    <property type="match status" value="1"/>
</dbReference>
<evidence type="ECO:0000256" key="9">
    <source>
        <dbReference type="ARBA" id="ARBA00023065"/>
    </source>
</evidence>
<dbReference type="FunFam" id="2.70.170.10:FF:000013">
    <property type="entry name" value="Acetylcholine receptor subunit alpha"/>
    <property type="match status" value="1"/>
</dbReference>
<comment type="subcellular location">
    <subcellularLocation>
        <location evidence="17">Postsynaptic cell membrane</location>
        <topology evidence="17">Multi-pass membrane protein</topology>
    </subcellularLocation>
</comment>
<evidence type="ECO:0000256" key="16">
    <source>
        <dbReference type="ARBA" id="ARBA00023303"/>
    </source>
</evidence>
<keyword evidence="10 18" id="KW-0472">Membrane</keyword>
<dbReference type="FunFam" id="1.20.58.390:FF:000030">
    <property type="entry name" value="Acetylcholine receptor subunit alpha-L1"/>
    <property type="match status" value="1"/>
</dbReference>
<dbReference type="GO" id="GO:0022848">
    <property type="term" value="F:acetylcholine-gated monoatomic cation-selective channel activity"/>
    <property type="evidence" value="ECO:0007669"/>
    <property type="project" value="InterPro"/>
</dbReference>
<feature type="transmembrane region" description="Helical" evidence="18">
    <location>
        <begin position="244"/>
        <end position="268"/>
    </location>
</feature>
<feature type="transmembrane region" description="Helical" evidence="18">
    <location>
        <begin position="474"/>
        <end position="494"/>
    </location>
</feature>
<name>A0A195CSV5_9HYME</name>
<dbReference type="STRING" id="456900.A0A195CSV5"/>
<dbReference type="Pfam" id="PF02931">
    <property type="entry name" value="Neur_chan_LBD"/>
    <property type="match status" value="1"/>
</dbReference>
<dbReference type="GO" id="GO:0004888">
    <property type="term" value="F:transmembrane signaling receptor activity"/>
    <property type="evidence" value="ECO:0007669"/>
    <property type="project" value="InterPro"/>
</dbReference>
<keyword evidence="11" id="KW-1015">Disulfide bond</keyword>
<evidence type="ECO:0000256" key="13">
    <source>
        <dbReference type="ARBA" id="ARBA00023180"/>
    </source>
</evidence>
<evidence type="ECO:0000256" key="17">
    <source>
        <dbReference type="ARBA" id="ARBA00034104"/>
    </source>
</evidence>
<evidence type="ECO:0000256" key="12">
    <source>
        <dbReference type="ARBA" id="ARBA00023170"/>
    </source>
</evidence>
<protein>
    <submittedName>
        <fullName evidence="21">Acetylcholine receptor subunit beta-like 2</fullName>
    </submittedName>
</protein>
<dbReference type="GO" id="GO:0045211">
    <property type="term" value="C:postsynaptic membrane"/>
    <property type="evidence" value="ECO:0007669"/>
    <property type="project" value="UniProtKB-SubCell"/>
</dbReference>
<keyword evidence="5 18" id="KW-0812">Transmembrane</keyword>
<evidence type="ECO:0000256" key="1">
    <source>
        <dbReference type="ARBA" id="ARBA00003328"/>
    </source>
</evidence>
<feature type="transmembrane region" description="Helical" evidence="18">
    <location>
        <begin position="309"/>
        <end position="330"/>
    </location>
</feature>
<dbReference type="InterPro" id="IPR038050">
    <property type="entry name" value="Neuro_actylchol_rec"/>
</dbReference>
<evidence type="ECO:0000256" key="8">
    <source>
        <dbReference type="ARBA" id="ARBA00023018"/>
    </source>
</evidence>
<dbReference type="CDD" id="cd19031">
    <property type="entry name" value="LGIC_ECD_nAChR_proto_alpha-like"/>
    <property type="match status" value="1"/>
</dbReference>
<dbReference type="OrthoDB" id="5975154at2759"/>
<dbReference type="SUPFAM" id="SSF90112">
    <property type="entry name" value="Neurotransmitter-gated ion-channel transmembrane pore"/>
    <property type="match status" value="1"/>
</dbReference>
<keyword evidence="3 18" id="KW-0813">Transport</keyword>
<evidence type="ECO:0000256" key="2">
    <source>
        <dbReference type="ARBA" id="ARBA00009237"/>
    </source>
</evidence>
<dbReference type="Proteomes" id="UP000078542">
    <property type="component" value="Unassembled WGS sequence"/>
</dbReference>
<dbReference type="CDD" id="cd19064">
    <property type="entry name" value="LGIC_TM_nAChR"/>
    <property type="match status" value="1"/>
</dbReference>
<evidence type="ECO:0000256" key="11">
    <source>
        <dbReference type="ARBA" id="ARBA00023157"/>
    </source>
</evidence>
<dbReference type="Pfam" id="PF02932">
    <property type="entry name" value="Neur_chan_memb"/>
    <property type="match status" value="1"/>
</dbReference>
<dbReference type="KEGG" id="ccoa:108773128"/>
<dbReference type="PRINTS" id="PR00252">
    <property type="entry name" value="NRIONCHANNEL"/>
</dbReference>
<dbReference type="InterPro" id="IPR002394">
    <property type="entry name" value="Nicotinic_acetylcholine_rcpt"/>
</dbReference>
<feature type="domain" description="Neurotransmitter-gated ion-channel transmembrane" evidence="20">
    <location>
        <begin position="250"/>
        <end position="490"/>
    </location>
</feature>
<dbReference type="Gene3D" id="2.70.170.10">
    <property type="entry name" value="Neurotransmitter-gated ion-channel ligand-binding domain"/>
    <property type="match status" value="1"/>
</dbReference>
<keyword evidence="7 18" id="KW-1133">Transmembrane helix</keyword>
<keyword evidence="16 18" id="KW-0407">Ion channel</keyword>
<evidence type="ECO:0000256" key="4">
    <source>
        <dbReference type="ARBA" id="ARBA00022475"/>
    </source>
</evidence>
<dbReference type="AlphaFoldDB" id="A0A195CSV5"/>
<dbReference type="InterPro" id="IPR036719">
    <property type="entry name" value="Neuro-gated_channel_TM_sf"/>
</dbReference>
<dbReference type="PROSITE" id="PS00236">
    <property type="entry name" value="NEUROTR_ION_CHANNEL"/>
    <property type="match status" value="1"/>
</dbReference>
<keyword evidence="6 18" id="KW-0732">Signal</keyword>
<feature type="transmembrane region" description="Helical" evidence="18">
    <location>
        <begin position="275"/>
        <end position="297"/>
    </location>
</feature>
<evidence type="ECO:0000256" key="5">
    <source>
        <dbReference type="ARBA" id="ARBA00022692"/>
    </source>
</evidence>
<evidence type="ECO:0000313" key="21">
    <source>
        <dbReference type="EMBL" id="KYN03783.1"/>
    </source>
</evidence>
<keyword evidence="8" id="KW-0770">Synapse</keyword>
<evidence type="ECO:0000259" key="20">
    <source>
        <dbReference type="Pfam" id="PF02932"/>
    </source>
</evidence>
<dbReference type="SUPFAM" id="SSF63712">
    <property type="entry name" value="Nicotinic receptor ligand binding domain-like"/>
    <property type="match status" value="1"/>
</dbReference>
<dbReference type="InterPro" id="IPR006201">
    <property type="entry name" value="Neur_channel"/>
</dbReference>
<sequence>MRITVLTVLLNIFSFAYGISVFEANPDTKRLYDDLLSNYNRLIRPVVNNTETLTVWLGLKLSQLIEMNLKNQVMTTNVWVEQKWFDYKLQWDPQEYGGIDMLYVPSENIWLPDIVLYNNADGNYEVTLMTKATLKYTGEVFWKPPAIYKSSCEINVEYFPFDEQSCIMKFGSWTYNGVQVDLKHMKQESGSNLVAIGIDLTDFYLSVEWDILEVPATRNEEYYPCCTEPYSDITFNITMRRKTLFYTVNLIIPCVGITFLTVLVFYLPSDSGEKISLCSSILLSLTVFFLLLAEIIPPTSLAIPLLGKYLLYTMILVTLSIWLTVCVLNVHFRSPSTHNMPPWVRQVCLNWMPRVLMMRRTPYSTPEYDDTYIDNAYTNEIDYSVNDYPLELKGSPDGFESVTSTYKSIRDDDARNVPHASVTDSENTIPKNLSPDVVSALQGVRFIAQHIKDADKDNEVIEDWKFVAMVLDRLFLWIFTMACIFGTLGIIGQAPSLYDTRLPVDQQLSGISLRKYMYLPNTTFDED</sequence>
<evidence type="ECO:0000256" key="3">
    <source>
        <dbReference type="ARBA" id="ARBA00022448"/>
    </source>
</evidence>
<reference evidence="21 22" key="1">
    <citation type="submission" date="2016-03" db="EMBL/GenBank/DDBJ databases">
        <title>Cyphomyrmex costatus WGS genome.</title>
        <authorList>
            <person name="Nygaard S."/>
            <person name="Hu H."/>
            <person name="Boomsma J."/>
            <person name="Zhang G."/>
        </authorList>
    </citation>
    <scope>NUCLEOTIDE SEQUENCE [LARGE SCALE GENOMIC DNA]</scope>
    <source>
        <strain evidence="21">MS0001</strain>
        <tissue evidence="21">Whole body</tissue>
    </source>
</reference>
<evidence type="ECO:0000259" key="19">
    <source>
        <dbReference type="Pfam" id="PF02931"/>
    </source>
</evidence>
<evidence type="ECO:0000256" key="6">
    <source>
        <dbReference type="ARBA" id="ARBA00022729"/>
    </source>
</evidence>
<evidence type="ECO:0000313" key="22">
    <source>
        <dbReference type="Proteomes" id="UP000078542"/>
    </source>
</evidence>
<dbReference type="GO" id="GO:0007271">
    <property type="term" value="P:synaptic transmission, cholinergic"/>
    <property type="evidence" value="ECO:0007669"/>
    <property type="project" value="UniProtKB-ARBA"/>
</dbReference>
<gene>
    <name evidence="21" type="ORF">ALC62_05295</name>
</gene>
<evidence type="ECO:0000256" key="18">
    <source>
        <dbReference type="RuleBase" id="RU000687"/>
    </source>
</evidence>
<dbReference type="InterPro" id="IPR018000">
    <property type="entry name" value="Neurotransmitter_ion_chnl_CS"/>
</dbReference>
<keyword evidence="22" id="KW-1185">Reference proteome</keyword>
<dbReference type="EMBL" id="KQ977304">
    <property type="protein sequence ID" value="KYN03783.1"/>
    <property type="molecule type" value="Genomic_DNA"/>
</dbReference>
<feature type="chain" id="PRO_5022251088" evidence="18">
    <location>
        <begin position="19"/>
        <end position="527"/>
    </location>
</feature>
<organism evidence="21 22">
    <name type="scientific">Cyphomyrmex costatus</name>
    <dbReference type="NCBI Taxonomy" id="456900"/>
    <lineage>
        <taxon>Eukaryota</taxon>
        <taxon>Metazoa</taxon>
        <taxon>Ecdysozoa</taxon>
        <taxon>Arthropoda</taxon>
        <taxon>Hexapoda</taxon>
        <taxon>Insecta</taxon>
        <taxon>Pterygota</taxon>
        <taxon>Neoptera</taxon>
        <taxon>Endopterygota</taxon>
        <taxon>Hymenoptera</taxon>
        <taxon>Apocrita</taxon>
        <taxon>Aculeata</taxon>
        <taxon>Formicoidea</taxon>
        <taxon>Formicidae</taxon>
        <taxon>Myrmicinae</taxon>
        <taxon>Cyphomyrmex</taxon>
    </lineage>
</organism>
<feature type="domain" description="Neurotransmitter-gated ion-channel ligand-binding" evidence="19">
    <location>
        <begin position="29"/>
        <end position="243"/>
    </location>
</feature>